<feature type="signal peptide" evidence="1">
    <location>
        <begin position="1"/>
        <end position="25"/>
    </location>
</feature>
<comment type="caution">
    <text evidence="2">The sequence shown here is derived from an EMBL/GenBank/DDBJ whole genome shotgun (WGS) entry which is preliminary data.</text>
</comment>
<dbReference type="InterPro" id="IPR032774">
    <property type="entry name" value="WG_beta_rep"/>
</dbReference>
<gene>
    <name evidence="2" type="ORF">AN963_12630</name>
</gene>
<evidence type="ECO:0000313" key="3">
    <source>
        <dbReference type="Proteomes" id="UP000051063"/>
    </source>
</evidence>
<dbReference type="Pfam" id="PF14903">
    <property type="entry name" value="WG_beta_rep"/>
    <property type="match status" value="2"/>
</dbReference>
<organism evidence="2 3">
    <name type="scientific">Brevibacillus choshinensis</name>
    <dbReference type="NCBI Taxonomy" id="54911"/>
    <lineage>
        <taxon>Bacteria</taxon>
        <taxon>Bacillati</taxon>
        <taxon>Bacillota</taxon>
        <taxon>Bacilli</taxon>
        <taxon>Bacillales</taxon>
        <taxon>Paenibacillaceae</taxon>
        <taxon>Brevibacillus</taxon>
    </lineage>
</organism>
<evidence type="ECO:0008006" key="4">
    <source>
        <dbReference type="Google" id="ProtNLM"/>
    </source>
</evidence>
<reference evidence="2 3" key="1">
    <citation type="submission" date="2015-09" db="EMBL/GenBank/DDBJ databases">
        <title>Genome sequencing project for genomic taxonomy and phylogenomics of Bacillus-like bacteria.</title>
        <authorList>
            <person name="Liu B."/>
            <person name="Wang J."/>
            <person name="Zhu Y."/>
            <person name="Liu G."/>
            <person name="Chen Q."/>
            <person name="Chen Z."/>
            <person name="Lan J."/>
            <person name="Che J."/>
            <person name="Ge C."/>
            <person name="Shi H."/>
            <person name="Pan Z."/>
            <person name="Liu X."/>
        </authorList>
    </citation>
    <scope>NUCLEOTIDE SEQUENCE [LARGE SCALE GENOMIC DNA]</scope>
    <source>
        <strain evidence="2 3">DSM 8552</strain>
    </source>
</reference>
<feature type="chain" id="PRO_5046421773" description="WG repeat-containing protein" evidence="1">
    <location>
        <begin position="26"/>
        <end position="972"/>
    </location>
</feature>
<protein>
    <recommendedName>
        <fullName evidence="4">WG repeat-containing protein</fullName>
    </recommendedName>
</protein>
<sequence>MKKQIITACTALLLGASAWIPTAQAANFSTIQPYITDYKIGFTNGAKLSTQPVYDEFSRYTTYTVVTKAGKKGILDNKTGKEITPAIWDNIDLPSSGKIAIVQKGGWFQYLDLVTGKLSAAKFAGGHTIYLSPAHETVILMVGQTSMLLDSSGKVLIPPTAGKLSMVQLVDPSQAGKEDTKTVRYVLRSASKQVTLYDPVTFVPKFTLKNAELIPNEGGPDTAYLKVRSGGKEGLVDVTGKYVLAPNYNALYFWNNDYVRVEGPKGVGLWRNGKMIAEPQYTDVGIPSGDIYSTMTKDSITYHSISKGSSLTFKKGAEVLQDRYVLGQDVKTGLYGIAEIGGGAVIPFVYPRVEGPPAARLLVRSDGKKGLIPSWEQKMAEPTVWFDTLTTLGGTYSMLAIQDGKKIGLYSETRGLLLAPEENTVITYDQKTNRILVKAADGTTTAYGFDGKVIVDTEEKERILTDHLAVVGNPEKGYVLVDRETKELISKTYPGFYMEGEDKKLIVALDGKVADLYTPEGELLTREIQIPLGEPSGNQAPATFTMVDGVVYTAGVKADSDKWALVSIKNGQLLPVSEFAYVNVSTRNTAKRYFFTLGRPDGTSDLWAVVNGEMTRQVEQAIAVQTVDGLDRVFIEKGTGWDVYSPEGQRLSNGNYGSLKYLSAGVGKPGAIAYQDAKTGGWGLLNIDGKQLTAPTFDNLYPSAQVFPQLWQDTSSQSPFVFLTKQRFGYLDQNGQETFQTAFLTKKPTITYRPLITQTSLSYSDIIRQIRQNPLELVAFDKPYSWPEGVTSEKRFFANLALNVNLPKEAGKEEVLAELIGKGIIKADDTRSDLRDEDMFALSYYMETGQISQMTSPQLWEWASKRGLVIQRGGHDYYQTMDLYTEYHQLFFRELLHIPAGQKTAQAKKLSVATLSPAQKNMLESLIIVNGKSWDQLPLPLPKEDWTKAMNTLIDQYNKQAPQMLANYLKQQ</sequence>
<evidence type="ECO:0000313" key="2">
    <source>
        <dbReference type="EMBL" id="KQL45868.1"/>
    </source>
</evidence>
<proteinExistence type="predicted"/>
<dbReference type="Proteomes" id="UP000051063">
    <property type="component" value="Unassembled WGS sequence"/>
</dbReference>
<evidence type="ECO:0000256" key="1">
    <source>
        <dbReference type="SAM" id="SignalP"/>
    </source>
</evidence>
<keyword evidence="1" id="KW-0732">Signal</keyword>
<dbReference type="EMBL" id="LJJB01000010">
    <property type="protein sequence ID" value="KQL45868.1"/>
    <property type="molecule type" value="Genomic_DNA"/>
</dbReference>
<name>A0ABR5N5H4_BRECH</name>
<keyword evidence="3" id="KW-1185">Reference proteome</keyword>
<dbReference type="RefSeq" id="WP_055744936.1">
    <property type="nucleotide sequence ID" value="NZ_LJJB01000010.1"/>
</dbReference>
<accession>A0ABR5N5H4</accession>